<dbReference type="EC" id="2.1.1.64" evidence="5"/>
<dbReference type="GO" id="GO:0102208">
    <property type="term" value="F:2-polyprenyl-6-hydroxyphenol methylase activity"/>
    <property type="evidence" value="ECO:0007669"/>
    <property type="project" value="UniProtKB-EC"/>
</dbReference>
<proteinExistence type="predicted"/>
<keyword evidence="2 5" id="KW-0808">Transferase</keyword>
<gene>
    <name evidence="5" type="ORF">ACFY35_15195</name>
</gene>
<evidence type="ECO:0000313" key="5">
    <source>
        <dbReference type="EMBL" id="MFF5290789.1"/>
    </source>
</evidence>
<comment type="caution">
    <text evidence="5">The sequence shown here is derived from an EMBL/GenBank/DDBJ whole genome shotgun (WGS) entry which is preliminary data.</text>
</comment>
<dbReference type="InterPro" id="IPR013216">
    <property type="entry name" value="Methyltransf_11"/>
</dbReference>
<accession>A0ABW6WDM4</accession>
<dbReference type="EC" id="2.1.1.222" evidence="5"/>
<dbReference type="EMBL" id="JBIAZU010000002">
    <property type="protein sequence ID" value="MFF5290789.1"/>
    <property type="molecule type" value="Genomic_DNA"/>
</dbReference>
<feature type="domain" description="Methyltransferase type 11" evidence="4">
    <location>
        <begin position="41"/>
        <end position="133"/>
    </location>
</feature>
<dbReference type="Gene3D" id="3.40.50.150">
    <property type="entry name" value="Vaccinia Virus protein VP39"/>
    <property type="match status" value="1"/>
</dbReference>
<keyword evidence="6" id="KW-1185">Reference proteome</keyword>
<evidence type="ECO:0000259" key="4">
    <source>
        <dbReference type="Pfam" id="PF08241"/>
    </source>
</evidence>
<evidence type="ECO:0000313" key="6">
    <source>
        <dbReference type="Proteomes" id="UP001602245"/>
    </source>
</evidence>
<dbReference type="Proteomes" id="UP001602245">
    <property type="component" value="Unassembled WGS sequence"/>
</dbReference>
<dbReference type="InterPro" id="IPR029063">
    <property type="entry name" value="SAM-dependent_MTases_sf"/>
</dbReference>
<keyword evidence="3" id="KW-0949">S-adenosyl-L-methionine</keyword>
<dbReference type="PANTHER" id="PTHR43464">
    <property type="entry name" value="METHYLTRANSFERASE"/>
    <property type="match status" value="1"/>
</dbReference>
<dbReference type="GO" id="GO:0061542">
    <property type="term" value="F:3-demethylubiquinol 3-O-methyltransferase activity"/>
    <property type="evidence" value="ECO:0007669"/>
    <property type="project" value="UniProtKB-EC"/>
</dbReference>
<organism evidence="5 6">
    <name type="scientific">Paractinoplanes globisporus</name>
    <dbReference type="NCBI Taxonomy" id="113565"/>
    <lineage>
        <taxon>Bacteria</taxon>
        <taxon>Bacillati</taxon>
        <taxon>Actinomycetota</taxon>
        <taxon>Actinomycetes</taxon>
        <taxon>Micromonosporales</taxon>
        <taxon>Micromonosporaceae</taxon>
        <taxon>Paractinoplanes</taxon>
    </lineage>
</organism>
<keyword evidence="1 5" id="KW-0489">Methyltransferase</keyword>
<dbReference type="GO" id="GO:0032259">
    <property type="term" value="P:methylation"/>
    <property type="evidence" value="ECO:0007669"/>
    <property type="project" value="UniProtKB-KW"/>
</dbReference>
<reference evidence="5 6" key="1">
    <citation type="submission" date="2024-10" db="EMBL/GenBank/DDBJ databases">
        <title>The Natural Products Discovery Center: Release of the First 8490 Sequenced Strains for Exploring Actinobacteria Biosynthetic Diversity.</title>
        <authorList>
            <person name="Kalkreuter E."/>
            <person name="Kautsar S.A."/>
            <person name="Yang D."/>
            <person name="Bader C.D."/>
            <person name="Teijaro C.N."/>
            <person name="Fluegel L."/>
            <person name="Davis C.M."/>
            <person name="Simpson J.R."/>
            <person name="Lauterbach L."/>
            <person name="Steele A.D."/>
            <person name="Gui C."/>
            <person name="Meng S."/>
            <person name="Li G."/>
            <person name="Viehrig K."/>
            <person name="Ye F."/>
            <person name="Su P."/>
            <person name="Kiefer A.F."/>
            <person name="Nichols A."/>
            <person name="Cepeda A.J."/>
            <person name="Yan W."/>
            <person name="Fan B."/>
            <person name="Jiang Y."/>
            <person name="Adhikari A."/>
            <person name="Zheng C.-J."/>
            <person name="Schuster L."/>
            <person name="Cowan T.M."/>
            <person name="Smanski M.J."/>
            <person name="Chevrette M.G."/>
            <person name="De Carvalho L.P.S."/>
            <person name="Shen B."/>
        </authorList>
    </citation>
    <scope>NUCLEOTIDE SEQUENCE [LARGE SCALE GENOMIC DNA]</scope>
    <source>
        <strain evidence="5 6">NPDC000087</strain>
    </source>
</reference>
<evidence type="ECO:0000256" key="2">
    <source>
        <dbReference type="ARBA" id="ARBA00022679"/>
    </source>
</evidence>
<evidence type="ECO:0000256" key="1">
    <source>
        <dbReference type="ARBA" id="ARBA00022603"/>
    </source>
</evidence>
<dbReference type="CDD" id="cd02440">
    <property type="entry name" value="AdoMet_MTases"/>
    <property type="match status" value="1"/>
</dbReference>
<sequence length="258" mass="27169">MTYGSAMAAGYDRGRGLRSRDLGRWMAAAIPYLPSAGGRILDLGAGAGRFSDALARSCGASVVACEPSAAMRAALRSNLPDASVVGGEAEAIPFLAGVFDAVWASQVVHHVKDLPAFAADLRHVLRPQGHLLIRGGFGPVKDLLLYRYFPHAWAARSAVRLTLELIAGVLAGAGFAMVDHVQVEQTFAQNAEELVKKVEARSLSPLAGLPGQAFEHGLSALRSDADNGAFAGPIVDRLDLVVFRAHHQAPAGEQDPFA</sequence>
<dbReference type="RefSeq" id="WP_084698962.1">
    <property type="nucleotide sequence ID" value="NZ_JBIAZU010000002.1"/>
</dbReference>
<dbReference type="Pfam" id="PF08241">
    <property type="entry name" value="Methyltransf_11"/>
    <property type="match status" value="1"/>
</dbReference>
<dbReference type="PANTHER" id="PTHR43464:SF19">
    <property type="entry name" value="UBIQUINONE BIOSYNTHESIS O-METHYLTRANSFERASE, MITOCHONDRIAL"/>
    <property type="match status" value="1"/>
</dbReference>
<protein>
    <submittedName>
        <fullName evidence="5">Class I SAM-dependent methyltransferase</fullName>
        <ecNumber evidence="5">2.1.1.222</ecNumber>
        <ecNumber evidence="5">2.1.1.64</ecNumber>
    </submittedName>
</protein>
<evidence type="ECO:0000256" key="3">
    <source>
        <dbReference type="ARBA" id="ARBA00022691"/>
    </source>
</evidence>
<dbReference type="SUPFAM" id="SSF53335">
    <property type="entry name" value="S-adenosyl-L-methionine-dependent methyltransferases"/>
    <property type="match status" value="1"/>
</dbReference>
<name>A0ABW6WDM4_9ACTN</name>